<comment type="caution">
    <text evidence="4">The sequence shown here is derived from an EMBL/GenBank/DDBJ whole genome shotgun (WGS) entry which is preliminary data.</text>
</comment>
<evidence type="ECO:0000259" key="3">
    <source>
        <dbReference type="PROSITE" id="PS51168"/>
    </source>
</evidence>
<gene>
    <name evidence="4" type="ORF">IAB08_08550</name>
</gene>
<reference evidence="4" key="2">
    <citation type="journal article" date="2021" name="PeerJ">
        <title>Extensive microbial diversity within the chicken gut microbiome revealed by metagenomics and culture.</title>
        <authorList>
            <person name="Gilroy R."/>
            <person name="Ravi A."/>
            <person name="Getino M."/>
            <person name="Pursley I."/>
            <person name="Horton D.L."/>
            <person name="Alikhan N.F."/>
            <person name="Baker D."/>
            <person name="Gharbi K."/>
            <person name="Hall N."/>
            <person name="Watson M."/>
            <person name="Adriaenssens E.M."/>
            <person name="Foster-Nyarko E."/>
            <person name="Jarju S."/>
            <person name="Secka A."/>
            <person name="Antonio M."/>
            <person name="Oren A."/>
            <person name="Chaudhuri R.R."/>
            <person name="La Ragione R."/>
            <person name="Hildebrand F."/>
            <person name="Pallen M.J."/>
        </authorList>
    </citation>
    <scope>NUCLEOTIDE SEQUENCE</scope>
    <source>
        <strain evidence="4">2889</strain>
    </source>
</reference>
<dbReference type="PROSITE" id="PS51168">
    <property type="entry name" value="CHORISMATE_MUT_2"/>
    <property type="match status" value="1"/>
</dbReference>
<dbReference type="InterPro" id="IPR013785">
    <property type="entry name" value="Aldolase_TIM"/>
</dbReference>
<evidence type="ECO:0000256" key="2">
    <source>
        <dbReference type="ARBA" id="ARBA00022679"/>
    </source>
</evidence>
<dbReference type="InterPro" id="IPR002701">
    <property type="entry name" value="CM_II_prokaryot"/>
</dbReference>
<dbReference type="EMBL" id="JADIMZ010000127">
    <property type="protein sequence ID" value="MBO8433322.1"/>
    <property type="molecule type" value="Genomic_DNA"/>
</dbReference>
<feature type="non-terminal residue" evidence="4">
    <location>
        <position position="342"/>
    </location>
</feature>
<dbReference type="SUPFAM" id="SSF48600">
    <property type="entry name" value="Chorismate mutase II"/>
    <property type="match status" value="1"/>
</dbReference>
<dbReference type="SUPFAM" id="SSF51569">
    <property type="entry name" value="Aldolase"/>
    <property type="match status" value="1"/>
</dbReference>
<evidence type="ECO:0000256" key="1">
    <source>
        <dbReference type="ARBA" id="ARBA00012404"/>
    </source>
</evidence>
<dbReference type="Gene3D" id="1.20.59.10">
    <property type="entry name" value="Chorismate mutase"/>
    <property type="match status" value="1"/>
</dbReference>
<dbReference type="InterPro" id="IPR006218">
    <property type="entry name" value="DAHP1/KDSA"/>
</dbReference>
<accession>A0A9D9DSF8</accession>
<dbReference type="GO" id="GO:0016740">
    <property type="term" value="F:transferase activity"/>
    <property type="evidence" value="ECO:0007669"/>
    <property type="project" value="UniProtKB-KW"/>
</dbReference>
<dbReference type="EC" id="5.4.99.5" evidence="1"/>
<dbReference type="InterPro" id="IPR052899">
    <property type="entry name" value="Class-I_DAHP_synthase"/>
</dbReference>
<dbReference type="GO" id="GO:0004106">
    <property type="term" value="F:chorismate mutase activity"/>
    <property type="evidence" value="ECO:0007669"/>
    <property type="project" value="UniProtKB-EC"/>
</dbReference>
<keyword evidence="2" id="KW-0808">Transferase</keyword>
<evidence type="ECO:0000313" key="5">
    <source>
        <dbReference type="Proteomes" id="UP000823612"/>
    </source>
</evidence>
<name>A0A9D9DSF8_9BACT</name>
<dbReference type="Gene3D" id="3.20.20.70">
    <property type="entry name" value="Aldolase class I"/>
    <property type="match status" value="1"/>
</dbReference>
<dbReference type="PANTHER" id="PTHR43018:SF1">
    <property type="entry name" value="PROTEIN AROA(G)"/>
    <property type="match status" value="1"/>
</dbReference>
<dbReference type="AlphaFoldDB" id="A0A9D9DSF8"/>
<dbReference type="Proteomes" id="UP000823612">
    <property type="component" value="Unassembled WGS sequence"/>
</dbReference>
<sequence>MQDNKHNQNTLQDYFRIFAGPCSAESLSQLRTLADFIRQWNSANRLKIQALRAGAWKPRTHPGEFDGYGTQALEWLQQIKAESGLTVATEVATAHHVECCLNAGIDILWVGARTTSNPFLMQEIASALQGCSLPIWIKNPISPDLGLWRGAVERVAAASKGLVGAIHRGFGLYNSASYRNAPLWEIAVEMKRSCPHIPLLCDPSHIGGKRELVAAIAQTGVDLEMDGLMIEIHPEPEKALSDAKQQLDLKAFAQLLSGLRFRDMHGSTARMTQIRCILDEIDDELVQLIGRRMRLVEEIGKLKKASNLSVLQMDRWNAVVERALNQARTQGLDENFVRNLFN</sequence>
<organism evidence="4 5">
    <name type="scientific">Candidatus Pullibacteroides excrementavium</name>
    <dbReference type="NCBI Taxonomy" id="2840905"/>
    <lineage>
        <taxon>Bacteria</taxon>
        <taxon>Pseudomonadati</taxon>
        <taxon>Bacteroidota</taxon>
        <taxon>Bacteroidia</taxon>
        <taxon>Bacteroidales</taxon>
        <taxon>Candidatus Pullibacteroides</taxon>
    </lineage>
</organism>
<feature type="domain" description="Chorismate mutase" evidence="3">
    <location>
        <begin position="265"/>
        <end position="342"/>
    </location>
</feature>
<dbReference type="Pfam" id="PF01817">
    <property type="entry name" value="CM_2"/>
    <property type="match status" value="1"/>
</dbReference>
<reference evidence="4" key="1">
    <citation type="submission" date="2020-10" db="EMBL/GenBank/DDBJ databases">
        <authorList>
            <person name="Gilroy R."/>
        </authorList>
    </citation>
    <scope>NUCLEOTIDE SEQUENCE</scope>
    <source>
        <strain evidence="4">2889</strain>
    </source>
</reference>
<evidence type="ECO:0000313" key="4">
    <source>
        <dbReference type="EMBL" id="MBO8433322.1"/>
    </source>
</evidence>
<dbReference type="InterPro" id="IPR036263">
    <property type="entry name" value="Chorismate_II_sf"/>
</dbReference>
<dbReference type="Pfam" id="PF00793">
    <property type="entry name" value="DAHP_synth_1"/>
    <property type="match status" value="1"/>
</dbReference>
<protein>
    <recommendedName>
        <fullName evidence="1">chorismate mutase</fullName>
        <ecNumber evidence="1">5.4.99.5</ecNumber>
    </recommendedName>
</protein>
<dbReference type="PANTHER" id="PTHR43018">
    <property type="entry name" value="PHOSPHO-2-DEHYDRO-3-DEOXYHEPTONATE ALDOLASE"/>
    <property type="match status" value="1"/>
</dbReference>
<proteinExistence type="predicted"/>
<dbReference type="InterPro" id="IPR036979">
    <property type="entry name" value="CM_dom_sf"/>
</dbReference>
<dbReference type="GO" id="GO:0046417">
    <property type="term" value="P:chorismate metabolic process"/>
    <property type="evidence" value="ECO:0007669"/>
    <property type="project" value="InterPro"/>
</dbReference>
<dbReference type="SMART" id="SM00830">
    <property type="entry name" value="CM_2"/>
    <property type="match status" value="1"/>
</dbReference>